<dbReference type="Proteomes" id="UP000000763">
    <property type="component" value="Chromosome 3"/>
</dbReference>
<protein>
    <submittedName>
        <fullName evidence="2">Uncharacterized protein</fullName>
    </submittedName>
</protein>
<feature type="compositionally biased region" description="Polar residues" evidence="1">
    <location>
        <begin position="58"/>
        <end position="71"/>
    </location>
</feature>
<feature type="region of interest" description="Disordered" evidence="1">
    <location>
        <begin position="206"/>
        <end position="228"/>
    </location>
</feature>
<evidence type="ECO:0000313" key="2">
    <source>
        <dbReference type="EMBL" id="AAO72401.1"/>
    </source>
</evidence>
<name>Q84SY0_ORYSJ</name>
<organism evidence="2 3">
    <name type="scientific">Oryza sativa subsp. japonica</name>
    <name type="common">Rice</name>
    <dbReference type="NCBI Taxonomy" id="39947"/>
    <lineage>
        <taxon>Eukaryota</taxon>
        <taxon>Viridiplantae</taxon>
        <taxon>Streptophyta</taxon>
        <taxon>Embryophyta</taxon>
        <taxon>Tracheophyta</taxon>
        <taxon>Spermatophyta</taxon>
        <taxon>Magnoliopsida</taxon>
        <taxon>Liliopsida</taxon>
        <taxon>Poales</taxon>
        <taxon>Poaceae</taxon>
        <taxon>BOP clade</taxon>
        <taxon>Oryzoideae</taxon>
        <taxon>Oryzeae</taxon>
        <taxon>Oryzinae</taxon>
        <taxon>Oryza</taxon>
        <taxon>Oryza sativa</taxon>
    </lineage>
</organism>
<dbReference type="AlphaFoldDB" id="Q84SY0"/>
<gene>
    <name evidence="2" type="primary">OSJNBa0092M19.4</name>
</gene>
<reference evidence="3" key="1">
    <citation type="journal article" date="2005" name="Nature">
        <title>The map-based sequence of the rice genome.</title>
        <authorList>
            <consortium name="International rice genome sequencing project (IRGSP)"/>
            <person name="Matsumoto T."/>
            <person name="Wu J."/>
            <person name="Kanamori H."/>
            <person name="Katayose Y."/>
            <person name="Fujisawa M."/>
            <person name="Namiki N."/>
            <person name="Mizuno H."/>
            <person name="Yamamoto K."/>
            <person name="Antonio B.A."/>
            <person name="Baba T."/>
            <person name="Sakata K."/>
            <person name="Nagamura Y."/>
            <person name="Aoki H."/>
            <person name="Arikawa K."/>
            <person name="Arita K."/>
            <person name="Bito T."/>
            <person name="Chiden Y."/>
            <person name="Fujitsuka N."/>
            <person name="Fukunaka R."/>
            <person name="Hamada M."/>
            <person name="Harada C."/>
            <person name="Hayashi A."/>
            <person name="Hijishita S."/>
            <person name="Honda M."/>
            <person name="Hosokawa S."/>
            <person name="Ichikawa Y."/>
            <person name="Idonuma A."/>
            <person name="Iijima M."/>
            <person name="Ikeda M."/>
            <person name="Ikeno M."/>
            <person name="Ito K."/>
            <person name="Ito S."/>
            <person name="Ito T."/>
            <person name="Ito Y."/>
            <person name="Ito Y."/>
            <person name="Iwabuchi A."/>
            <person name="Kamiya K."/>
            <person name="Karasawa W."/>
            <person name="Kurita K."/>
            <person name="Katagiri S."/>
            <person name="Kikuta A."/>
            <person name="Kobayashi H."/>
            <person name="Kobayashi N."/>
            <person name="Machita K."/>
            <person name="Maehara T."/>
            <person name="Masukawa M."/>
            <person name="Mizubayashi T."/>
            <person name="Mukai Y."/>
            <person name="Nagasaki H."/>
            <person name="Nagata Y."/>
            <person name="Naito S."/>
            <person name="Nakashima M."/>
            <person name="Nakama Y."/>
            <person name="Nakamichi Y."/>
            <person name="Nakamura M."/>
            <person name="Meguro A."/>
            <person name="Negishi M."/>
            <person name="Ohta I."/>
            <person name="Ohta T."/>
            <person name="Okamoto M."/>
            <person name="Ono N."/>
            <person name="Saji S."/>
            <person name="Sakaguchi M."/>
            <person name="Sakai K."/>
            <person name="Shibata M."/>
            <person name="Shimokawa T."/>
            <person name="Song J."/>
            <person name="Takazaki Y."/>
            <person name="Terasawa K."/>
            <person name="Tsugane M."/>
            <person name="Tsuji K."/>
            <person name="Ueda S."/>
            <person name="Waki K."/>
            <person name="Yamagata H."/>
            <person name="Yamamoto M."/>
            <person name="Yamamoto S."/>
            <person name="Yamane H."/>
            <person name="Yoshiki S."/>
            <person name="Yoshihara R."/>
            <person name="Yukawa K."/>
            <person name="Zhong H."/>
            <person name="Yano M."/>
            <person name="Yuan Q."/>
            <person name="Ouyang S."/>
            <person name="Liu J."/>
            <person name="Jones K.M."/>
            <person name="Gansberger K."/>
            <person name="Moffat K."/>
            <person name="Hill J."/>
            <person name="Bera J."/>
            <person name="Fadrosh D."/>
            <person name="Jin S."/>
            <person name="Johri S."/>
            <person name="Kim M."/>
            <person name="Overton L."/>
            <person name="Reardon M."/>
            <person name="Tsitrin T."/>
            <person name="Vuong H."/>
            <person name="Weaver B."/>
            <person name="Ciecko A."/>
            <person name="Tallon L."/>
            <person name="Jackson J."/>
            <person name="Pai G."/>
            <person name="Aken S.V."/>
            <person name="Utterback T."/>
            <person name="Reidmuller S."/>
            <person name="Feldblyum T."/>
            <person name="Hsiao J."/>
            <person name="Zismann V."/>
            <person name="Iobst S."/>
            <person name="de Vazeille A.R."/>
            <person name="Buell C.R."/>
            <person name="Ying K."/>
            <person name="Li Y."/>
            <person name="Lu T."/>
            <person name="Huang Y."/>
            <person name="Zhao Q."/>
            <person name="Feng Q."/>
            <person name="Zhang L."/>
            <person name="Zhu J."/>
            <person name="Weng Q."/>
            <person name="Mu J."/>
            <person name="Lu Y."/>
            <person name="Fan D."/>
            <person name="Liu Y."/>
            <person name="Guan J."/>
            <person name="Zhang Y."/>
            <person name="Yu S."/>
            <person name="Liu X."/>
            <person name="Zhang Y."/>
            <person name="Hong G."/>
            <person name="Han B."/>
            <person name="Choisne N."/>
            <person name="Demange N."/>
            <person name="Orjeda G."/>
            <person name="Samain S."/>
            <person name="Cattolico L."/>
            <person name="Pelletier E."/>
            <person name="Couloux A."/>
            <person name="Segurens B."/>
            <person name="Wincker P."/>
            <person name="D'Hont A."/>
            <person name="Scarpelli C."/>
            <person name="Weissenbach J."/>
            <person name="Salanoubat M."/>
            <person name="Quetier F."/>
            <person name="Yu Y."/>
            <person name="Kim H.R."/>
            <person name="Rambo T."/>
            <person name="Currie J."/>
            <person name="Collura K."/>
            <person name="Luo M."/>
            <person name="Yang T."/>
            <person name="Ammiraju J.S.S."/>
            <person name="Engler F."/>
            <person name="Soderlund C."/>
            <person name="Wing R.A."/>
            <person name="Palmer L.E."/>
            <person name="de la Bastide M."/>
            <person name="Spiegel L."/>
            <person name="Nascimento L."/>
            <person name="Zutavern T."/>
            <person name="O'Shaughnessy A."/>
            <person name="Dike S."/>
            <person name="Dedhia N."/>
            <person name="Preston R."/>
            <person name="Balija V."/>
            <person name="McCombie W.R."/>
            <person name="Chow T."/>
            <person name="Chen H."/>
            <person name="Chung M."/>
            <person name="Chen C."/>
            <person name="Shaw J."/>
            <person name="Wu H."/>
            <person name="Hsiao K."/>
            <person name="Chao Y."/>
            <person name="Chu M."/>
            <person name="Cheng C."/>
            <person name="Hour A."/>
            <person name="Lee P."/>
            <person name="Lin S."/>
            <person name="Lin Y."/>
            <person name="Liou J."/>
            <person name="Liu S."/>
            <person name="Hsing Y."/>
            <person name="Raghuvanshi S."/>
            <person name="Mohanty A."/>
            <person name="Bharti A.K."/>
            <person name="Gaur A."/>
            <person name="Gupta V."/>
            <person name="Kumar D."/>
            <person name="Ravi V."/>
            <person name="Vij S."/>
            <person name="Kapur A."/>
            <person name="Khurana P."/>
            <person name="Khurana P."/>
            <person name="Khurana J.P."/>
            <person name="Tyagi A.K."/>
            <person name="Gaikwad K."/>
            <person name="Singh A."/>
            <person name="Dalal V."/>
            <person name="Srivastava S."/>
            <person name="Dixit A."/>
            <person name="Pal A.K."/>
            <person name="Ghazi I.A."/>
            <person name="Yadav M."/>
            <person name="Pandit A."/>
            <person name="Bhargava A."/>
            <person name="Sureshbabu K."/>
            <person name="Batra K."/>
            <person name="Sharma T.R."/>
            <person name="Mohapatra T."/>
            <person name="Singh N.K."/>
            <person name="Messing J."/>
            <person name="Nelson A.B."/>
            <person name="Fuks G."/>
            <person name="Kavchok S."/>
            <person name="Keizer G."/>
            <person name="Linton E."/>
            <person name="Llaca V."/>
            <person name="Song R."/>
            <person name="Tanyolac B."/>
            <person name="Young S."/>
            <person name="Ho-Il K."/>
            <person name="Hahn J.H."/>
            <person name="Sangsakoo G."/>
            <person name="Vanavichit A."/>
            <person name="de Mattos Luiz.A.T."/>
            <person name="Zimmer P.D."/>
            <person name="Malone G."/>
            <person name="Dellagostin O."/>
            <person name="de Oliveira A.C."/>
            <person name="Bevan M."/>
            <person name="Bancroft I."/>
            <person name="Minx P."/>
            <person name="Cordum H."/>
            <person name="Wilson R."/>
            <person name="Cheng Z."/>
            <person name="Jin W."/>
            <person name="Jiang J."/>
            <person name="Leong S.A."/>
            <person name="Iwama H."/>
            <person name="Gojobori T."/>
            <person name="Itoh T."/>
            <person name="Niimura Y."/>
            <person name="Fujii Y."/>
            <person name="Habara T."/>
            <person name="Sakai H."/>
            <person name="Sato Y."/>
            <person name="Wilson G."/>
            <person name="Kumar K."/>
            <person name="McCouch S."/>
            <person name="Juretic N."/>
            <person name="Hoen D."/>
            <person name="Wright S."/>
            <person name="Bruskiewich R."/>
            <person name="Bureau T."/>
            <person name="Miyao A."/>
            <person name="Hirochika H."/>
            <person name="Nishikawa T."/>
            <person name="Kadowaki K."/>
            <person name="Sugiura M."/>
            <person name="Burr B."/>
            <person name="Sasaki T."/>
        </authorList>
    </citation>
    <scope>NUCLEOTIDE SEQUENCE [LARGE SCALE GENOMIC DNA]</scope>
    <source>
        <strain evidence="3">cv. Nipponbare</strain>
    </source>
</reference>
<evidence type="ECO:0000313" key="3">
    <source>
        <dbReference type="Proteomes" id="UP000000763"/>
    </source>
</evidence>
<sequence>MWCGERSGGKRPSETRERRGAMRERGVDACGAGEAARCGRGDVRCGMGESQVEGERNATPNRNRHFGSSSRPHPEFRNDLRPSSSSLAAGESLGMQQLLRPSPAALHPRAATVAPPRSSGAAVVGAEMQHQTSCHWRPSAHELLSLILYSPLLSSPILSASSLPLPLPASYSSVTAAGGDGGGASPSFASSLSPWGRGTARRWRAAVGSSALPSGRRGGGGQGRRPLLRRIQRERRRRWYDISDPTGGEGRRWRPDVPAMVAPLPSAESSGRGAGGDLASLWLFGGDSGTLLFRLT</sequence>
<reference evidence="3" key="2">
    <citation type="journal article" date="2008" name="Nucleic Acids Res.">
        <title>The rice annotation project database (RAP-DB): 2008 update.</title>
        <authorList>
            <consortium name="The rice annotation project (RAP)"/>
        </authorList>
    </citation>
    <scope>GENOME REANNOTATION</scope>
    <source>
        <strain evidence="3">cv. Nipponbare</strain>
    </source>
</reference>
<evidence type="ECO:0000256" key="1">
    <source>
        <dbReference type="SAM" id="MobiDB-lite"/>
    </source>
</evidence>
<dbReference type="EMBL" id="AC079889">
    <property type="protein sequence ID" value="AAO72401.1"/>
    <property type="molecule type" value="Genomic_DNA"/>
</dbReference>
<feature type="compositionally biased region" description="Basic and acidic residues" evidence="1">
    <location>
        <begin position="7"/>
        <end position="27"/>
    </location>
</feature>
<accession>Q84SY0</accession>
<proteinExistence type="predicted"/>
<feature type="region of interest" description="Disordered" evidence="1">
    <location>
        <begin position="1"/>
        <end position="87"/>
    </location>
</feature>